<dbReference type="AlphaFoldDB" id="A0A6A5F8A0"/>
<reference evidence="2 3" key="1">
    <citation type="submission" date="2019-06" db="EMBL/GenBank/DDBJ databases">
        <title>A chromosome-scale genome assembly of the European perch, Perca fluviatilis.</title>
        <authorList>
            <person name="Roques C."/>
            <person name="Zahm M."/>
            <person name="Cabau C."/>
            <person name="Klopp C."/>
            <person name="Bouchez O."/>
            <person name="Donnadieu C."/>
            <person name="Kuhl H."/>
            <person name="Gislard M."/>
            <person name="Guendouz S."/>
            <person name="Journot L."/>
            <person name="Haffray P."/>
            <person name="Bestin A."/>
            <person name="Morvezen R."/>
            <person name="Feron R."/>
            <person name="Wen M."/>
            <person name="Jouanno E."/>
            <person name="Herpin A."/>
            <person name="Schartl M."/>
            <person name="Postlethwait J."/>
            <person name="Schaerlinger B."/>
            <person name="Chardard D."/>
            <person name="Lecocq T."/>
            <person name="Poncet C."/>
            <person name="Jaffrelo L."/>
            <person name="Lampietro C."/>
            <person name="Guiguen Y."/>
        </authorList>
    </citation>
    <scope>NUCLEOTIDE SEQUENCE [LARGE SCALE GENOMIC DNA]</scope>
    <source>
        <tissue evidence="2">Blood</tissue>
    </source>
</reference>
<feature type="region of interest" description="Disordered" evidence="1">
    <location>
        <begin position="180"/>
        <end position="256"/>
    </location>
</feature>
<dbReference type="EMBL" id="VHII01000006">
    <property type="protein sequence ID" value="KAF1389840.1"/>
    <property type="molecule type" value="Genomic_DNA"/>
</dbReference>
<evidence type="ECO:0000313" key="3">
    <source>
        <dbReference type="Proteomes" id="UP000465112"/>
    </source>
</evidence>
<feature type="compositionally biased region" description="Polar residues" evidence="1">
    <location>
        <begin position="180"/>
        <end position="204"/>
    </location>
</feature>
<evidence type="ECO:0000256" key="1">
    <source>
        <dbReference type="SAM" id="MobiDB-lite"/>
    </source>
</evidence>
<evidence type="ECO:0000313" key="2">
    <source>
        <dbReference type="EMBL" id="KAF1389840.1"/>
    </source>
</evidence>
<accession>A0A6A5F8A0</accession>
<protein>
    <submittedName>
        <fullName evidence="2">Uncharacterized protein</fullName>
    </submittedName>
</protein>
<feature type="region of interest" description="Disordered" evidence="1">
    <location>
        <begin position="23"/>
        <end position="42"/>
    </location>
</feature>
<feature type="compositionally biased region" description="Basic and acidic residues" evidence="1">
    <location>
        <begin position="23"/>
        <end position="36"/>
    </location>
</feature>
<dbReference type="Proteomes" id="UP000465112">
    <property type="component" value="Chromosome 6"/>
</dbReference>
<proteinExistence type="predicted"/>
<organism evidence="2 3">
    <name type="scientific">Perca fluviatilis</name>
    <name type="common">European perch</name>
    <dbReference type="NCBI Taxonomy" id="8168"/>
    <lineage>
        <taxon>Eukaryota</taxon>
        <taxon>Metazoa</taxon>
        <taxon>Chordata</taxon>
        <taxon>Craniata</taxon>
        <taxon>Vertebrata</taxon>
        <taxon>Euteleostomi</taxon>
        <taxon>Actinopterygii</taxon>
        <taxon>Neopterygii</taxon>
        <taxon>Teleostei</taxon>
        <taxon>Neoteleostei</taxon>
        <taxon>Acanthomorphata</taxon>
        <taxon>Eupercaria</taxon>
        <taxon>Perciformes</taxon>
        <taxon>Percoidei</taxon>
        <taxon>Percidae</taxon>
        <taxon>Percinae</taxon>
        <taxon>Perca</taxon>
    </lineage>
</organism>
<comment type="caution">
    <text evidence="2">The sequence shown here is derived from an EMBL/GenBank/DDBJ whole genome shotgun (WGS) entry which is preliminary data.</text>
</comment>
<feature type="compositionally biased region" description="Low complexity" evidence="1">
    <location>
        <begin position="230"/>
        <end position="256"/>
    </location>
</feature>
<name>A0A6A5F8A0_PERFL</name>
<sequence>MSSRGESKTASQFVSLTMRLKDKLHSQKGRRSERIKHTPSQRVKPADLNLQHKVCVLEDQQRVVISSLQYFKALVDRLGVDRLGVDQCAVGGLLGGASGGVLEAVQTLVQLEPHLHNSKTVSSCLTRLYRSLAQLIRWVDQVMLQGVAHGNKEFTASVTTVIRAVLDSVKELVRLAAERQGSSAPLSPVQSQAAVGQTVSSDDQQTADRSPADPAEDSAPPKPPMTFSETLPQTSLPQTTLSQMTLPQTSLSQGLR</sequence>
<gene>
    <name evidence="2" type="ORF">PFLUV_G00077730</name>
</gene>
<keyword evidence="3" id="KW-1185">Reference proteome</keyword>